<organism evidence="1 2">
    <name type="scientific">SAR86 cluster bacterium</name>
    <dbReference type="NCBI Taxonomy" id="2030880"/>
    <lineage>
        <taxon>Bacteria</taxon>
        <taxon>Pseudomonadati</taxon>
        <taxon>Pseudomonadota</taxon>
        <taxon>Gammaproteobacteria</taxon>
        <taxon>SAR86 cluster</taxon>
    </lineage>
</organism>
<evidence type="ECO:0000313" key="2">
    <source>
        <dbReference type="Proteomes" id="UP000253307"/>
    </source>
</evidence>
<dbReference type="Pfam" id="PF13738">
    <property type="entry name" value="Pyr_redox_3"/>
    <property type="match status" value="1"/>
</dbReference>
<sequence>MSENLKVAIIGAGMAGILAAIKLKEFGIKNITIFEKADGVGGTWRDNSYPGLHCDVPSHHYTYSFERNPNWSNYYSSGPEIREYFEGIFFKNDLDQICLFKTEIISLSFKEGVWEITTNKSQIYKAEIVIGATGVLHHPHLPDIEGIKNFNGDKFHSARWDHEISLKDKKIGVIGSGSTGIQIVSALSGKCKHLYHFQRTAQWMMPLENGSFSDEEKLSFRDPKNLTEAMNFEEYFNAVEIYSQALLNKDSVGANEIAFACKENLEKNIHNEELKKKLTPNHTPLCKRLIWSSDYYPAIQKPECTLISKTIKKITNDGIELIDSNVIDLDVIVFATGFKVDQFLRPIKAFGIDGISLNDYWKEYPKAYLSIAVPKFPNLFLLNGPNGPVGNFSLIDIAEQQMNYILELIKIIKKRQCHIDVKANVTETYERKRAAAAKKTVWYKGGCSSWYLNASGIPASWPWTYEDFKKAMSKPDINSFNII</sequence>
<dbReference type="AlphaFoldDB" id="A0A368BZ70"/>
<dbReference type="Proteomes" id="UP000253307">
    <property type="component" value="Unassembled WGS sequence"/>
</dbReference>
<dbReference type="PANTHER" id="PTHR42877">
    <property type="entry name" value="L-ORNITHINE N(5)-MONOOXYGENASE-RELATED"/>
    <property type="match status" value="1"/>
</dbReference>
<evidence type="ECO:0000313" key="1">
    <source>
        <dbReference type="EMBL" id="RCL42629.1"/>
    </source>
</evidence>
<proteinExistence type="predicted"/>
<dbReference type="Gene3D" id="3.50.50.60">
    <property type="entry name" value="FAD/NAD(P)-binding domain"/>
    <property type="match status" value="2"/>
</dbReference>
<dbReference type="PRINTS" id="PR00368">
    <property type="entry name" value="FADPNR"/>
</dbReference>
<reference evidence="1 2" key="1">
    <citation type="journal article" date="2018" name="Microbiome">
        <title>Fine metagenomic profile of the Mediterranean stratified and mixed water columns revealed by assembly and recruitment.</title>
        <authorList>
            <person name="Haro-Moreno J.M."/>
            <person name="Lopez-Perez M."/>
            <person name="De La Torre J.R."/>
            <person name="Picazo A."/>
            <person name="Camacho A."/>
            <person name="Rodriguez-Valera F."/>
        </authorList>
    </citation>
    <scope>NUCLEOTIDE SEQUENCE [LARGE SCALE GENOMIC DNA]</scope>
    <source>
        <strain evidence="1">MED-G82</strain>
    </source>
</reference>
<dbReference type="PANTHER" id="PTHR42877:SF4">
    <property type="entry name" value="FAD_NAD(P)-BINDING DOMAIN-CONTAINING PROTEIN-RELATED"/>
    <property type="match status" value="1"/>
</dbReference>
<dbReference type="InterPro" id="IPR036188">
    <property type="entry name" value="FAD/NAD-bd_sf"/>
</dbReference>
<accession>A0A368BZ70</accession>
<gene>
    <name evidence="1" type="ORF">DBW96_00470</name>
</gene>
<dbReference type="SUPFAM" id="SSF51905">
    <property type="entry name" value="FAD/NAD(P)-binding domain"/>
    <property type="match status" value="2"/>
</dbReference>
<dbReference type="PRINTS" id="PR00469">
    <property type="entry name" value="PNDRDTASEII"/>
</dbReference>
<dbReference type="EMBL" id="QOPE01000002">
    <property type="protein sequence ID" value="RCL42629.1"/>
    <property type="molecule type" value="Genomic_DNA"/>
</dbReference>
<protein>
    <submittedName>
        <fullName evidence="1">NAD(P)/FAD-dependent oxidoreductase</fullName>
    </submittedName>
</protein>
<comment type="caution">
    <text evidence="1">The sequence shown here is derived from an EMBL/GenBank/DDBJ whole genome shotgun (WGS) entry which is preliminary data.</text>
</comment>
<name>A0A368BZ70_9GAMM</name>
<dbReference type="InterPro" id="IPR051209">
    <property type="entry name" value="FAD-bind_Monooxygenase_sf"/>
</dbReference>